<organism evidence="1">
    <name type="scientific">Lygus hesperus</name>
    <name type="common">Western plant bug</name>
    <dbReference type="NCBI Taxonomy" id="30085"/>
    <lineage>
        <taxon>Eukaryota</taxon>
        <taxon>Metazoa</taxon>
        <taxon>Ecdysozoa</taxon>
        <taxon>Arthropoda</taxon>
        <taxon>Hexapoda</taxon>
        <taxon>Insecta</taxon>
        <taxon>Pterygota</taxon>
        <taxon>Neoptera</taxon>
        <taxon>Paraneoptera</taxon>
        <taxon>Hemiptera</taxon>
        <taxon>Heteroptera</taxon>
        <taxon>Panheteroptera</taxon>
        <taxon>Cimicomorpha</taxon>
        <taxon>Miridae</taxon>
        <taxon>Mirini</taxon>
        <taxon>Lygus</taxon>
    </lineage>
</organism>
<dbReference type="InterPro" id="IPR021109">
    <property type="entry name" value="Peptidase_aspartic_dom_sf"/>
</dbReference>
<proteinExistence type="predicted"/>
<reference evidence="1" key="2">
    <citation type="submission" date="2014-07" db="EMBL/GenBank/DDBJ databases">
        <authorList>
            <person name="Hull J."/>
        </authorList>
    </citation>
    <scope>NUCLEOTIDE SEQUENCE</scope>
</reference>
<dbReference type="AlphaFoldDB" id="A0A0A9XIC5"/>
<feature type="non-terminal residue" evidence="1">
    <location>
        <position position="1"/>
    </location>
</feature>
<gene>
    <name evidence="1" type="ORF">CM83_655</name>
</gene>
<reference evidence="1" key="1">
    <citation type="journal article" date="2014" name="PLoS ONE">
        <title>Transcriptome-Based Identification of ABC Transporters in the Western Tarnished Plant Bug Lygus hesperus.</title>
        <authorList>
            <person name="Hull J.J."/>
            <person name="Chaney K."/>
            <person name="Geib S.M."/>
            <person name="Fabrick J.A."/>
            <person name="Brent C.S."/>
            <person name="Walsh D."/>
            <person name="Lavine L.C."/>
        </authorList>
    </citation>
    <scope>NUCLEOTIDE SEQUENCE</scope>
</reference>
<sequence>IVYLQTLVALLMNNGKEYRVRILLDSGSQKSYILKSCVKEYGLRRECRMLVRQELFGGQKTTVKSHGVYSIRLKSLSKEFEGEFKVMDQEQICGFVPKLSDLDIYRRLKEKGVILSDFSDGPDSHAIDIQILLGADAWPMIISDKYIKLETDLVAIDTKLGWSVVGSSQEQSSVSAAMVVTLSCQSHLSNFWELELLGIKDPGVKKTLR</sequence>
<accession>A0A0A9XIC5</accession>
<protein>
    <submittedName>
        <fullName evidence="1">NAD(P)H-hydrate epimerase</fullName>
    </submittedName>
</protein>
<dbReference type="Gene3D" id="2.40.70.10">
    <property type="entry name" value="Acid Proteases"/>
    <property type="match status" value="1"/>
</dbReference>
<name>A0A0A9XIC5_LYGHE</name>
<feature type="non-terminal residue" evidence="1">
    <location>
        <position position="209"/>
    </location>
</feature>
<dbReference type="EMBL" id="GBHO01023132">
    <property type="protein sequence ID" value="JAG20472.1"/>
    <property type="molecule type" value="Transcribed_RNA"/>
</dbReference>
<evidence type="ECO:0000313" key="1">
    <source>
        <dbReference type="EMBL" id="JAG20472.1"/>
    </source>
</evidence>